<feature type="repeat" description="WD" evidence="3">
    <location>
        <begin position="346"/>
        <end position="388"/>
    </location>
</feature>
<dbReference type="InterPro" id="IPR019775">
    <property type="entry name" value="WD40_repeat_CS"/>
</dbReference>
<proteinExistence type="evidence at transcript level"/>
<keyword evidence="1 3" id="KW-0853">WD repeat</keyword>
<dbReference type="PANTHER" id="PTHR44464">
    <property type="entry name" value="WD REPEAT-CONTAINING PROTEIN 17"/>
    <property type="match status" value="1"/>
</dbReference>
<dbReference type="InterPro" id="IPR020472">
    <property type="entry name" value="WD40_PAC1"/>
</dbReference>
<dbReference type="SUPFAM" id="SSF50978">
    <property type="entry name" value="WD40 repeat-like"/>
    <property type="match status" value="2"/>
</dbReference>
<reference evidence="4" key="1">
    <citation type="journal article" date="2013" name="Genome Biol. Evol.">
        <title>Punctuated emergences of genetic and phenotypic innovations in eumetazoan, bilaterian, euteleostome, and hominidae ancestors.</title>
        <authorList>
            <person name="Wenger Y."/>
            <person name="Galliot B."/>
        </authorList>
    </citation>
    <scope>NUCLEOTIDE SEQUENCE</scope>
    <source>
        <tissue evidence="4">Whole animals</tissue>
    </source>
</reference>
<dbReference type="Gene3D" id="2.130.10.10">
    <property type="entry name" value="YVTN repeat-like/Quinoprotein amine dehydrogenase"/>
    <property type="match status" value="3"/>
</dbReference>
<dbReference type="AlphaFoldDB" id="T2MA86"/>
<feature type="repeat" description="WD" evidence="3">
    <location>
        <begin position="603"/>
        <end position="639"/>
    </location>
</feature>
<feature type="non-terminal residue" evidence="4">
    <location>
        <position position="882"/>
    </location>
</feature>
<sequence>MNILRQYAVLTSGAQPWNNNICAANGLYFAYCATLAIYIYRLDESTHKYVLHSIMCEHKKTITAITFKKNAVNILASTCLNKVVIVWDICRQCVISKLENLNNEILSLEWCPFYNNTLAFVLEKKVLNLWDYSSIVNNVTIYDTPKFSHSISTFKWNGLNSNKLCFGHVNGSLSFLCSGKKSAKHVLPTVNFETSYESDPVIDMDWDPLSTEYILVSTKQSGIRLIDSDSHTIIMKYKLPSSITIRKFCWIPLCPGMFISCVLRIWTVSKDTQIKSIKIKENGFNSMCVIDTCFQQKTKLSNDKISNSSSSEEGFQIPPAQVVSVFVDGGVGVYNIKRNCWDFFRDLGHVETIFDCQFHPEDPDVIATSSFDGSIKIWNINQMKAIHVLPGNYGIIYNLSWGTGDLNFICAATAKHGLILWDIKRNIVAKVFDEHKDGAVFSCSWNKQDSRFIASCGADKNCIVRMVDGSSVKIYEHPQQVFGCDWCPKNRDLLATACEDGLVRIFYIPTDSVLKVFHGHTAKVFNVKWSPIKDGVLCSGSDDKTIRVWDYSLGECIQCLEGHSGPVRGLLWNPEISNMIISGSWDFSIKVWDVRTGYCIYTTSDHAADVYGLACHPQQPFIIASTSRDSTLRLWHLQSTAQPIYAIFLADHEVDSVLSCHADAVRKSLIDLKVDIDYNENEVKLLSNITSSLQHIRLAVKTLCTEKERSMIISDVLLYITDPNDINSVKDNYGIFNISSKAPPINLRNFWLLISVIKDGRKAVLPSTYNEGIMHALHLVKYKAAEAQELEMAKSNFSKGIASKKKKEMLLKAANIYISIGQLEKYCEIMVELNQWERALSVAPGVSIEYWQFLMQRYNEVLFTREDEDLKVFSMASNDIVK</sequence>
<feature type="non-terminal residue" evidence="4">
    <location>
        <position position="1"/>
    </location>
</feature>
<protein>
    <submittedName>
        <fullName evidence="4">WD repeat-containing protein 17</fullName>
    </submittedName>
</protein>
<dbReference type="InterPro" id="IPR001680">
    <property type="entry name" value="WD40_rpt"/>
</dbReference>
<feature type="repeat" description="WD" evidence="3">
    <location>
        <begin position="560"/>
        <end position="602"/>
    </location>
</feature>
<dbReference type="PANTHER" id="PTHR44464:SF1">
    <property type="entry name" value="WD REPEAT-CONTAINING PROTEIN 17"/>
    <property type="match status" value="1"/>
</dbReference>
<evidence type="ECO:0000256" key="2">
    <source>
        <dbReference type="ARBA" id="ARBA00022737"/>
    </source>
</evidence>
<dbReference type="PROSITE" id="PS50294">
    <property type="entry name" value="WD_REPEATS_REGION"/>
    <property type="match status" value="3"/>
</dbReference>
<dbReference type="Pfam" id="PF00400">
    <property type="entry name" value="WD40"/>
    <property type="match status" value="6"/>
</dbReference>
<dbReference type="EMBL" id="HAAD01002630">
    <property type="protein sequence ID" value="CDG68862.1"/>
    <property type="molecule type" value="mRNA"/>
</dbReference>
<dbReference type="PRINTS" id="PR00320">
    <property type="entry name" value="GPROTEINBRPT"/>
</dbReference>
<name>T2MA86_HYDVU</name>
<evidence type="ECO:0000256" key="3">
    <source>
        <dbReference type="PROSITE-ProRule" id="PRU00221"/>
    </source>
</evidence>
<dbReference type="PROSITE" id="PS00678">
    <property type="entry name" value="WD_REPEATS_1"/>
    <property type="match status" value="3"/>
</dbReference>
<dbReference type="OrthoDB" id="2161379at2759"/>
<gene>
    <name evidence="4" type="primary">WDR17</name>
</gene>
<dbReference type="InterPro" id="IPR015943">
    <property type="entry name" value="WD40/YVTN_repeat-like_dom_sf"/>
</dbReference>
<keyword evidence="2" id="KW-0677">Repeat</keyword>
<dbReference type="InterPro" id="IPR036322">
    <property type="entry name" value="WD40_repeat_dom_sf"/>
</dbReference>
<organism evidence="4">
    <name type="scientific">Hydra vulgaris</name>
    <name type="common">Hydra</name>
    <name type="synonym">Hydra attenuata</name>
    <dbReference type="NCBI Taxonomy" id="6087"/>
    <lineage>
        <taxon>Eukaryota</taxon>
        <taxon>Metazoa</taxon>
        <taxon>Cnidaria</taxon>
        <taxon>Hydrozoa</taxon>
        <taxon>Hydroidolina</taxon>
        <taxon>Anthoathecata</taxon>
        <taxon>Aplanulata</taxon>
        <taxon>Hydridae</taxon>
        <taxon>Hydra</taxon>
    </lineage>
</organism>
<feature type="repeat" description="WD" evidence="3">
    <location>
        <begin position="517"/>
        <end position="559"/>
    </location>
</feature>
<dbReference type="CDD" id="cd00200">
    <property type="entry name" value="WD40"/>
    <property type="match status" value="1"/>
</dbReference>
<dbReference type="PROSITE" id="PS50082">
    <property type="entry name" value="WD_REPEATS_2"/>
    <property type="match status" value="4"/>
</dbReference>
<accession>T2MA86</accession>
<evidence type="ECO:0000313" key="4">
    <source>
        <dbReference type="EMBL" id="CDG68862.1"/>
    </source>
</evidence>
<dbReference type="SMART" id="SM00320">
    <property type="entry name" value="WD40"/>
    <property type="match status" value="10"/>
</dbReference>
<evidence type="ECO:0000256" key="1">
    <source>
        <dbReference type="ARBA" id="ARBA00022574"/>
    </source>
</evidence>